<comment type="caution">
    <text evidence="1">The sequence shown here is derived from an EMBL/GenBank/DDBJ whole genome shotgun (WGS) entry which is preliminary data.</text>
</comment>
<protein>
    <submittedName>
        <fullName evidence="1">Uncharacterized protein</fullName>
    </submittedName>
</protein>
<dbReference type="EMBL" id="BMLK01000012">
    <property type="protein sequence ID" value="GGN52905.1"/>
    <property type="molecule type" value="Genomic_DNA"/>
</dbReference>
<evidence type="ECO:0000313" key="2">
    <source>
        <dbReference type="Proteomes" id="UP000605099"/>
    </source>
</evidence>
<evidence type="ECO:0000313" key="1">
    <source>
        <dbReference type="EMBL" id="GGN52905.1"/>
    </source>
</evidence>
<keyword evidence="2" id="KW-1185">Reference proteome</keyword>
<gene>
    <name evidence="1" type="ORF">GCM10011349_26930</name>
</gene>
<dbReference type="Proteomes" id="UP000605099">
    <property type="component" value="Unassembled WGS sequence"/>
</dbReference>
<proteinExistence type="predicted"/>
<accession>A0ABQ2JP71</accession>
<organism evidence="1 2">
    <name type="scientific">Novosphingobium indicum</name>
    <dbReference type="NCBI Taxonomy" id="462949"/>
    <lineage>
        <taxon>Bacteria</taxon>
        <taxon>Pseudomonadati</taxon>
        <taxon>Pseudomonadota</taxon>
        <taxon>Alphaproteobacteria</taxon>
        <taxon>Sphingomonadales</taxon>
        <taxon>Sphingomonadaceae</taxon>
        <taxon>Novosphingobium</taxon>
    </lineage>
</organism>
<name>A0ABQ2JP71_9SPHN</name>
<reference evidence="2" key="1">
    <citation type="journal article" date="2019" name="Int. J. Syst. Evol. Microbiol.">
        <title>The Global Catalogue of Microorganisms (GCM) 10K type strain sequencing project: providing services to taxonomists for standard genome sequencing and annotation.</title>
        <authorList>
            <consortium name="The Broad Institute Genomics Platform"/>
            <consortium name="The Broad Institute Genome Sequencing Center for Infectious Disease"/>
            <person name="Wu L."/>
            <person name="Ma J."/>
        </authorList>
    </citation>
    <scope>NUCLEOTIDE SEQUENCE [LARGE SCALE GENOMIC DNA]</scope>
    <source>
        <strain evidence="2">CGMCC 1.6784</strain>
    </source>
</reference>
<dbReference type="RefSeq" id="WP_188820205.1">
    <property type="nucleotide sequence ID" value="NZ_BMLK01000012.1"/>
</dbReference>
<sequence length="51" mass="5663">MHLLTKGTSKRPKNIIQTYPHTAGTMAPALQRPAGLLTREHLRRIVAAMVD</sequence>